<keyword evidence="5" id="KW-0418">Kinase</keyword>
<accession>A0A315Z2J4</accession>
<keyword evidence="6" id="KW-1185">Reference proteome</keyword>
<sequence length="441" mass="50881">MLLRILLLVIAIWGTMWVQFHWEERTLTLSLGLLAVVGIVIELFRYSQKTNRLLKDFFESVKYQDYAIQFSSNYKKDTGLVALQQTLENFIFKLKDDRAEQEAYQLSLEFILNQIQTGILVYDEKGKIILSNHAAGQYLQVKDLHLILELEKQDYQWWNTLVQSPVGKKVLLTQSHEQRYSVLKNEIRLRGEKVNLVVIQNIYSELQQKEIESWQKLTSVLRHEIINSISPIMSLSDTLIEILELDSEPLADGKKIDDDTFDDLNESLAIISKRSKGLVNFLDEYRDYTSLPKPEFEETYLDTLLQDIVQLVKTEMQEAKVSLIYTCDSPKLKHHIDQEKVEMVLINLLKNARQAVKGNEQAEVRLTLGFDTMNRPLIEVEDNGCGIVEEAISKVFLPFYSTKKDGSGIGLYLSKQIMQLHNGEISVKSEYGKGTVFSLKF</sequence>
<evidence type="ECO:0000256" key="2">
    <source>
        <dbReference type="ARBA" id="ARBA00012438"/>
    </source>
</evidence>
<feature type="domain" description="Histidine kinase" evidence="4">
    <location>
        <begin position="220"/>
        <end position="441"/>
    </location>
</feature>
<dbReference type="InterPro" id="IPR036890">
    <property type="entry name" value="HATPase_C_sf"/>
</dbReference>
<dbReference type="CDD" id="cd00075">
    <property type="entry name" value="HATPase"/>
    <property type="match status" value="1"/>
</dbReference>
<dbReference type="EC" id="2.7.13.3" evidence="2"/>
<organism evidence="5 6">
    <name type="scientific">Sediminitomix flava</name>
    <dbReference type="NCBI Taxonomy" id="379075"/>
    <lineage>
        <taxon>Bacteria</taxon>
        <taxon>Pseudomonadati</taxon>
        <taxon>Bacteroidota</taxon>
        <taxon>Cytophagia</taxon>
        <taxon>Cytophagales</taxon>
        <taxon>Flammeovirgaceae</taxon>
        <taxon>Sediminitomix</taxon>
    </lineage>
</organism>
<evidence type="ECO:0000313" key="5">
    <source>
        <dbReference type="EMBL" id="PWJ36006.1"/>
    </source>
</evidence>
<dbReference type="PANTHER" id="PTHR43547:SF2">
    <property type="entry name" value="HYBRID SIGNAL TRANSDUCTION HISTIDINE KINASE C"/>
    <property type="match status" value="1"/>
</dbReference>
<dbReference type="AlphaFoldDB" id="A0A315Z2J4"/>
<dbReference type="Proteomes" id="UP000245535">
    <property type="component" value="Unassembled WGS sequence"/>
</dbReference>
<dbReference type="InterPro" id="IPR003594">
    <property type="entry name" value="HATPase_dom"/>
</dbReference>
<dbReference type="Gene3D" id="3.30.565.10">
    <property type="entry name" value="Histidine kinase-like ATPase, C-terminal domain"/>
    <property type="match status" value="1"/>
</dbReference>
<evidence type="ECO:0000256" key="3">
    <source>
        <dbReference type="ARBA" id="ARBA00022553"/>
    </source>
</evidence>
<dbReference type="InterPro" id="IPR005467">
    <property type="entry name" value="His_kinase_dom"/>
</dbReference>
<reference evidence="5 6" key="1">
    <citation type="submission" date="2018-03" db="EMBL/GenBank/DDBJ databases">
        <title>Genomic Encyclopedia of Archaeal and Bacterial Type Strains, Phase II (KMG-II): from individual species to whole genera.</title>
        <authorList>
            <person name="Goeker M."/>
        </authorList>
    </citation>
    <scope>NUCLEOTIDE SEQUENCE [LARGE SCALE GENOMIC DNA]</scope>
    <source>
        <strain evidence="5 6">DSM 28229</strain>
    </source>
</reference>
<protein>
    <recommendedName>
        <fullName evidence="2">histidine kinase</fullName>
        <ecNumber evidence="2">2.7.13.3</ecNumber>
    </recommendedName>
</protein>
<dbReference type="PANTHER" id="PTHR43547">
    <property type="entry name" value="TWO-COMPONENT HISTIDINE KINASE"/>
    <property type="match status" value="1"/>
</dbReference>
<dbReference type="SUPFAM" id="SSF55874">
    <property type="entry name" value="ATPase domain of HSP90 chaperone/DNA topoisomerase II/histidine kinase"/>
    <property type="match status" value="1"/>
</dbReference>
<evidence type="ECO:0000259" key="4">
    <source>
        <dbReference type="PROSITE" id="PS50109"/>
    </source>
</evidence>
<evidence type="ECO:0000313" key="6">
    <source>
        <dbReference type="Proteomes" id="UP000245535"/>
    </source>
</evidence>
<name>A0A315Z2J4_SEDFL</name>
<evidence type="ECO:0000256" key="1">
    <source>
        <dbReference type="ARBA" id="ARBA00000085"/>
    </source>
</evidence>
<keyword evidence="5" id="KW-0808">Transferase</keyword>
<dbReference type="SMART" id="SM00387">
    <property type="entry name" value="HATPase_c"/>
    <property type="match status" value="1"/>
</dbReference>
<dbReference type="Pfam" id="PF02518">
    <property type="entry name" value="HATPase_c"/>
    <property type="match status" value="1"/>
</dbReference>
<comment type="caution">
    <text evidence="5">The sequence shown here is derived from an EMBL/GenBank/DDBJ whole genome shotgun (WGS) entry which is preliminary data.</text>
</comment>
<comment type="catalytic activity">
    <reaction evidence="1">
        <text>ATP + protein L-histidine = ADP + protein N-phospho-L-histidine.</text>
        <dbReference type="EC" id="2.7.13.3"/>
    </reaction>
</comment>
<dbReference type="PROSITE" id="PS50109">
    <property type="entry name" value="HIS_KIN"/>
    <property type="match status" value="1"/>
</dbReference>
<keyword evidence="3" id="KW-0597">Phosphoprotein</keyword>
<dbReference type="PRINTS" id="PR00344">
    <property type="entry name" value="BCTRLSENSOR"/>
</dbReference>
<dbReference type="GO" id="GO:0000155">
    <property type="term" value="F:phosphorelay sensor kinase activity"/>
    <property type="evidence" value="ECO:0007669"/>
    <property type="project" value="TreeGrafter"/>
</dbReference>
<dbReference type="InterPro" id="IPR004358">
    <property type="entry name" value="Sig_transdc_His_kin-like_C"/>
</dbReference>
<gene>
    <name evidence="5" type="ORF">BC781_10919</name>
</gene>
<proteinExistence type="predicted"/>
<dbReference type="EMBL" id="QGDO01000009">
    <property type="protein sequence ID" value="PWJ36006.1"/>
    <property type="molecule type" value="Genomic_DNA"/>
</dbReference>